<feature type="domain" description="MlaB-like STAS" evidence="1">
    <location>
        <begin position="15"/>
        <end position="74"/>
    </location>
</feature>
<dbReference type="PATRIC" id="fig|316.77.peg.1939"/>
<gene>
    <name evidence="2" type="ORF">CH92_09705</name>
</gene>
<organism evidence="2 3">
    <name type="scientific">Stutzerimonas stutzeri</name>
    <name type="common">Pseudomonas stutzeri</name>
    <dbReference type="NCBI Taxonomy" id="316"/>
    <lineage>
        <taxon>Bacteria</taxon>
        <taxon>Pseudomonadati</taxon>
        <taxon>Pseudomonadota</taxon>
        <taxon>Gammaproteobacteria</taxon>
        <taxon>Pseudomonadales</taxon>
        <taxon>Pseudomonadaceae</taxon>
        <taxon>Stutzerimonas</taxon>
    </lineage>
</organism>
<dbReference type="Pfam" id="PF13466">
    <property type="entry name" value="STAS_2"/>
    <property type="match status" value="1"/>
</dbReference>
<evidence type="ECO:0000259" key="1">
    <source>
        <dbReference type="Pfam" id="PF13466"/>
    </source>
</evidence>
<dbReference type="Gene3D" id="3.30.750.24">
    <property type="entry name" value="STAS domain"/>
    <property type="match status" value="1"/>
</dbReference>
<reference evidence="3" key="1">
    <citation type="journal article" date="2014" name="Genome Announc.">
        <title>Complete Genome Sequence of the Highly Transformable Pseudomonas stutzeri Strain 28a24.</title>
        <authorList>
            <person name="Smith B.A."/>
            <person name="Dougherty K.M."/>
            <person name="Baltrus D.A."/>
        </authorList>
    </citation>
    <scope>NUCLEOTIDE SEQUENCE [LARGE SCALE GENOMIC DNA]</scope>
    <source>
        <strain evidence="3">28a24</strain>
    </source>
</reference>
<proteinExistence type="predicted"/>
<dbReference type="InterPro" id="IPR058548">
    <property type="entry name" value="MlaB-like_STAS"/>
</dbReference>
<dbReference type="Proteomes" id="UP000019522">
    <property type="component" value="Chromosome"/>
</dbReference>
<evidence type="ECO:0000313" key="3">
    <source>
        <dbReference type="Proteomes" id="UP000019522"/>
    </source>
</evidence>
<protein>
    <recommendedName>
        <fullName evidence="1">MlaB-like STAS domain-containing protein</fullName>
    </recommendedName>
</protein>
<reference evidence="2 3" key="2">
    <citation type="submission" date="2014-03" db="EMBL/GenBank/DDBJ databases">
        <authorList>
            <person name="Baltrus D."/>
            <person name="Dougherty K."/>
        </authorList>
    </citation>
    <scope>NUCLEOTIDE SEQUENCE</scope>
    <source>
        <strain evidence="2 3">28a24</strain>
    </source>
</reference>
<name>W8RZQ7_STUST</name>
<dbReference type="EMBL" id="CP007441">
    <property type="protein sequence ID" value="AHL77631.1"/>
    <property type="molecule type" value="Genomic_DNA"/>
</dbReference>
<dbReference type="InterPro" id="IPR036513">
    <property type="entry name" value="STAS_dom_sf"/>
</dbReference>
<dbReference type="RefSeq" id="WP_025241550.1">
    <property type="nucleotide sequence ID" value="NZ_CP007441.1"/>
</dbReference>
<dbReference type="SUPFAM" id="SSF52091">
    <property type="entry name" value="SpoIIaa-like"/>
    <property type="match status" value="1"/>
</dbReference>
<dbReference type="AlphaFoldDB" id="W8RZQ7"/>
<accession>W8RZQ7</accession>
<sequence length="85" mass="9546">MTLYEIRHAQSGLLAVAPLVEKRNCYIDLRHIERFDMAAVQLLLAWERQVRSNAQSLLLQTSDTTAALLRSLGLSRLVAQSPEAL</sequence>
<dbReference type="KEGG" id="pstt:CH92_09705"/>
<evidence type="ECO:0000313" key="2">
    <source>
        <dbReference type="EMBL" id="AHL77631.1"/>
    </source>
</evidence>